<dbReference type="EMBL" id="REGN01006029">
    <property type="protein sequence ID" value="RNA11172.1"/>
    <property type="molecule type" value="Genomic_DNA"/>
</dbReference>
<name>A0A3M7QIU4_BRAPC</name>
<dbReference type="InterPro" id="IPR036691">
    <property type="entry name" value="Endo/exonu/phosph_ase_sf"/>
</dbReference>
<gene>
    <name evidence="2" type="ORF">BpHYR1_004678</name>
</gene>
<dbReference type="PANTHER" id="PTHR33776">
    <property type="entry name" value="ENDO/EXONUCLEASE/PHOSPHATASE DOMAIN-CONTAINING PROTEIN"/>
    <property type="match status" value="1"/>
</dbReference>
<dbReference type="OrthoDB" id="410381at2759"/>
<evidence type="ECO:0000313" key="2">
    <source>
        <dbReference type="EMBL" id="RNA11172.1"/>
    </source>
</evidence>
<dbReference type="GO" id="GO:0003964">
    <property type="term" value="F:RNA-directed DNA polymerase activity"/>
    <property type="evidence" value="ECO:0007669"/>
    <property type="project" value="UniProtKB-KW"/>
</dbReference>
<dbReference type="Proteomes" id="UP000276133">
    <property type="component" value="Unassembled WGS sequence"/>
</dbReference>
<dbReference type="AlphaFoldDB" id="A0A3M7QIU4"/>
<organism evidence="2 3">
    <name type="scientific">Brachionus plicatilis</name>
    <name type="common">Marine rotifer</name>
    <name type="synonym">Brachionus muelleri</name>
    <dbReference type="NCBI Taxonomy" id="10195"/>
    <lineage>
        <taxon>Eukaryota</taxon>
        <taxon>Metazoa</taxon>
        <taxon>Spiralia</taxon>
        <taxon>Gnathifera</taxon>
        <taxon>Rotifera</taxon>
        <taxon>Eurotatoria</taxon>
        <taxon>Monogononta</taxon>
        <taxon>Pseudotrocha</taxon>
        <taxon>Ploima</taxon>
        <taxon>Brachionidae</taxon>
        <taxon>Brachionus</taxon>
    </lineage>
</organism>
<evidence type="ECO:0000259" key="1">
    <source>
        <dbReference type="Pfam" id="PF03372"/>
    </source>
</evidence>
<sequence length="192" mass="22730">MIFRKYVNLSDLKYSKLRFKNNKLKVFRLNINSILGNIFEMNEILNSRMFDIVCFSEFKLDQTIPKSLDRNRHGGGLLVFIKNSLKVTRTFLHDATELVYFQLKLHDQCLNFVYCYRSPKSNETQFLDDTEDFIQSLNLNDPLFVFGDLNLNCDVSKKLNNNFKNFIDNNDLVNFIYQPTREESIFAIRISH</sequence>
<dbReference type="Pfam" id="PF03372">
    <property type="entry name" value="Exo_endo_phos"/>
    <property type="match status" value="1"/>
</dbReference>
<dbReference type="InterPro" id="IPR005135">
    <property type="entry name" value="Endo/exonuclease/phosphatase"/>
</dbReference>
<dbReference type="PANTHER" id="PTHR33776:SF3">
    <property type="entry name" value="PHD-TYPE DOMAIN-CONTAINING PROTEIN"/>
    <property type="match status" value="1"/>
</dbReference>
<evidence type="ECO:0000313" key="3">
    <source>
        <dbReference type="Proteomes" id="UP000276133"/>
    </source>
</evidence>
<keyword evidence="2" id="KW-0548">Nucleotidyltransferase</keyword>
<keyword evidence="2" id="KW-0808">Transferase</keyword>
<keyword evidence="2" id="KW-0695">RNA-directed DNA polymerase</keyword>
<reference evidence="2 3" key="1">
    <citation type="journal article" date="2018" name="Sci. Rep.">
        <title>Genomic signatures of local adaptation to the degree of environmental predictability in rotifers.</title>
        <authorList>
            <person name="Franch-Gras L."/>
            <person name="Hahn C."/>
            <person name="Garcia-Roger E.M."/>
            <person name="Carmona M.J."/>
            <person name="Serra M."/>
            <person name="Gomez A."/>
        </authorList>
    </citation>
    <scope>NUCLEOTIDE SEQUENCE [LARGE SCALE GENOMIC DNA]</scope>
    <source>
        <strain evidence="2">HYR1</strain>
    </source>
</reference>
<proteinExistence type="predicted"/>
<comment type="caution">
    <text evidence="2">The sequence shown here is derived from an EMBL/GenBank/DDBJ whole genome shotgun (WGS) entry which is preliminary data.</text>
</comment>
<accession>A0A3M7QIU4</accession>
<feature type="domain" description="Endonuclease/exonuclease/phosphatase" evidence="1">
    <location>
        <begin position="44"/>
        <end position="154"/>
    </location>
</feature>
<protein>
    <submittedName>
        <fullName evidence="2">Reverse transcriptase</fullName>
    </submittedName>
</protein>
<dbReference type="Gene3D" id="3.60.10.10">
    <property type="entry name" value="Endonuclease/exonuclease/phosphatase"/>
    <property type="match status" value="1"/>
</dbReference>
<keyword evidence="3" id="KW-1185">Reference proteome</keyword>
<dbReference type="SUPFAM" id="SSF56219">
    <property type="entry name" value="DNase I-like"/>
    <property type="match status" value="1"/>
</dbReference>